<protein>
    <submittedName>
        <fullName evidence="1">Uncharacterized protein</fullName>
    </submittedName>
</protein>
<organism evidence="1">
    <name type="scientific">Arundo donax</name>
    <name type="common">Giant reed</name>
    <name type="synonym">Donax arundinaceus</name>
    <dbReference type="NCBI Taxonomy" id="35708"/>
    <lineage>
        <taxon>Eukaryota</taxon>
        <taxon>Viridiplantae</taxon>
        <taxon>Streptophyta</taxon>
        <taxon>Embryophyta</taxon>
        <taxon>Tracheophyta</taxon>
        <taxon>Spermatophyta</taxon>
        <taxon>Magnoliopsida</taxon>
        <taxon>Liliopsida</taxon>
        <taxon>Poales</taxon>
        <taxon>Poaceae</taxon>
        <taxon>PACMAD clade</taxon>
        <taxon>Arundinoideae</taxon>
        <taxon>Arundineae</taxon>
        <taxon>Arundo</taxon>
    </lineage>
</organism>
<reference evidence="1" key="1">
    <citation type="submission" date="2014-09" db="EMBL/GenBank/DDBJ databases">
        <authorList>
            <person name="Magalhaes I.L.F."/>
            <person name="Oliveira U."/>
            <person name="Santos F.R."/>
            <person name="Vidigal T.H.D.A."/>
            <person name="Brescovit A.D."/>
            <person name="Santos A.J."/>
        </authorList>
    </citation>
    <scope>NUCLEOTIDE SEQUENCE</scope>
    <source>
        <tissue evidence="1">Shoot tissue taken approximately 20 cm above the soil surface</tissue>
    </source>
</reference>
<name>A0A0A9FG76_ARUDO</name>
<dbReference type="AlphaFoldDB" id="A0A0A9FG76"/>
<reference evidence="1" key="2">
    <citation type="journal article" date="2015" name="Data Brief">
        <title>Shoot transcriptome of the giant reed, Arundo donax.</title>
        <authorList>
            <person name="Barrero R.A."/>
            <person name="Guerrero F.D."/>
            <person name="Moolhuijzen P."/>
            <person name="Goolsby J.A."/>
            <person name="Tidwell J."/>
            <person name="Bellgard S.E."/>
            <person name="Bellgard M.I."/>
        </authorList>
    </citation>
    <scope>NUCLEOTIDE SEQUENCE</scope>
    <source>
        <tissue evidence="1">Shoot tissue taken approximately 20 cm above the soil surface</tissue>
    </source>
</reference>
<dbReference type="EMBL" id="GBRH01185856">
    <property type="protein sequence ID" value="JAE12040.1"/>
    <property type="molecule type" value="Transcribed_RNA"/>
</dbReference>
<evidence type="ECO:0000313" key="1">
    <source>
        <dbReference type="EMBL" id="JAE12040.1"/>
    </source>
</evidence>
<accession>A0A0A9FG76</accession>
<sequence>MVSGRSNMYLTAIFAAFYWNYFHKPPQVVDQQNSCVVQTVCDWYQSIDKHSIFRRRHWSSGFPFCSFHPRFCLAP</sequence>
<proteinExistence type="predicted"/>